<sequence length="173" mass="18795">MAEANDELGGVDVLFNNAGIGEMQGFAETDPDHVDRLIDVNVKGVWNGCHAVFPIMDEQGGGSIVNTSSMAGWLPSNITTYGMTKATVLHFTESVAPELGEYGIRVNAICPELIDTQMIRTWFSDEMRDQAPMRTAFNRWGEPEEVAACVAFLASDDASYVTGRPIKVDAGYV</sequence>
<dbReference type="PRINTS" id="PR00080">
    <property type="entry name" value="SDRFAMILY"/>
</dbReference>
<dbReference type="Gene3D" id="3.40.50.720">
    <property type="entry name" value="NAD(P)-binding Rossmann-like Domain"/>
    <property type="match status" value="1"/>
</dbReference>
<accession>A0ABU2G3D3</accession>
<dbReference type="InterPro" id="IPR036291">
    <property type="entry name" value="NAD(P)-bd_dom_sf"/>
</dbReference>
<organism evidence="2 3">
    <name type="scientific">Halogeometricum luteum</name>
    <dbReference type="NCBI Taxonomy" id="2950537"/>
    <lineage>
        <taxon>Archaea</taxon>
        <taxon>Methanobacteriati</taxon>
        <taxon>Methanobacteriota</taxon>
        <taxon>Stenosarchaea group</taxon>
        <taxon>Halobacteria</taxon>
        <taxon>Halobacteriales</taxon>
        <taxon>Haloferacaceae</taxon>
        <taxon>Halogeometricum</taxon>
    </lineage>
</organism>
<gene>
    <name evidence="2" type="ORF">NDI79_12445</name>
</gene>
<name>A0ABU2G3D3_9EURY</name>
<keyword evidence="3" id="KW-1185">Reference proteome</keyword>
<dbReference type="SUPFAM" id="SSF51735">
    <property type="entry name" value="NAD(P)-binding Rossmann-fold domains"/>
    <property type="match status" value="1"/>
</dbReference>
<dbReference type="InterPro" id="IPR002347">
    <property type="entry name" value="SDR_fam"/>
</dbReference>
<evidence type="ECO:0000256" key="1">
    <source>
        <dbReference type="ARBA" id="ARBA00006484"/>
    </source>
</evidence>
<dbReference type="Pfam" id="PF13561">
    <property type="entry name" value="adh_short_C2"/>
    <property type="match status" value="1"/>
</dbReference>
<dbReference type="PANTHER" id="PTHR42760">
    <property type="entry name" value="SHORT-CHAIN DEHYDROGENASES/REDUCTASES FAMILY MEMBER"/>
    <property type="match status" value="1"/>
</dbReference>
<dbReference type="EMBL" id="JAMQOQ010000003">
    <property type="protein sequence ID" value="MDS0294981.1"/>
    <property type="molecule type" value="Genomic_DNA"/>
</dbReference>
<evidence type="ECO:0000313" key="3">
    <source>
        <dbReference type="Proteomes" id="UP001254813"/>
    </source>
</evidence>
<dbReference type="PRINTS" id="PR00081">
    <property type="entry name" value="GDHRDH"/>
</dbReference>
<evidence type="ECO:0000313" key="2">
    <source>
        <dbReference type="EMBL" id="MDS0294981.1"/>
    </source>
</evidence>
<comment type="caution">
    <text evidence="2">The sequence shown here is derived from an EMBL/GenBank/DDBJ whole genome shotgun (WGS) entry which is preliminary data.</text>
</comment>
<proteinExistence type="inferred from homology"/>
<dbReference type="Proteomes" id="UP001254813">
    <property type="component" value="Unassembled WGS sequence"/>
</dbReference>
<dbReference type="CDD" id="cd05233">
    <property type="entry name" value="SDR_c"/>
    <property type="match status" value="1"/>
</dbReference>
<reference evidence="2 3" key="1">
    <citation type="submission" date="2022-06" db="EMBL/GenBank/DDBJ databases">
        <title>Halogeometricum sp. a new haloarchaeum isolate from saline soil.</title>
        <authorList>
            <person name="Strakova D."/>
            <person name="Galisteo C."/>
            <person name="Sanchez-Porro C."/>
            <person name="Ventosa A."/>
        </authorList>
    </citation>
    <scope>NUCLEOTIDE SEQUENCE [LARGE SCALE GENOMIC DNA]</scope>
    <source>
        <strain evidence="3">S3BR25-2</strain>
    </source>
</reference>
<protein>
    <submittedName>
        <fullName evidence="2">SDR family oxidoreductase</fullName>
    </submittedName>
</protein>
<comment type="similarity">
    <text evidence="1">Belongs to the short-chain dehydrogenases/reductases (SDR) family.</text>
</comment>